<comment type="catalytic activity">
    <reaction evidence="14">
        <text>nitrite + NADP(+) + H2O = nitrate + NADPH + H(+)</text>
        <dbReference type="Rhea" id="RHEA:19061"/>
        <dbReference type="ChEBI" id="CHEBI:15377"/>
        <dbReference type="ChEBI" id="CHEBI:15378"/>
        <dbReference type="ChEBI" id="CHEBI:16301"/>
        <dbReference type="ChEBI" id="CHEBI:17632"/>
        <dbReference type="ChEBI" id="CHEBI:57783"/>
        <dbReference type="ChEBI" id="CHEBI:58349"/>
        <dbReference type="EC" id="1.7.1.3"/>
    </reaction>
</comment>
<dbReference type="Pfam" id="PF00174">
    <property type="entry name" value="Oxidored_molyb"/>
    <property type="match status" value="1"/>
</dbReference>
<dbReference type="GO" id="GO:0020037">
    <property type="term" value="F:heme binding"/>
    <property type="evidence" value="ECO:0007669"/>
    <property type="project" value="TreeGrafter"/>
</dbReference>
<evidence type="ECO:0000313" key="17">
    <source>
        <dbReference type="Proteomes" id="UP000443090"/>
    </source>
</evidence>
<dbReference type="InterPro" id="IPR001199">
    <property type="entry name" value="Cyt_B5-like_heme/steroid-bd"/>
</dbReference>
<dbReference type="EC" id="1.8.3.1" evidence="5"/>
<evidence type="ECO:0000256" key="1">
    <source>
        <dbReference type="ARBA" id="ARBA00001924"/>
    </source>
</evidence>
<dbReference type="GO" id="GO:0008482">
    <property type="term" value="F:sulfite oxidase activity"/>
    <property type="evidence" value="ECO:0007669"/>
    <property type="project" value="UniProtKB-EC"/>
</dbReference>
<dbReference type="InterPro" id="IPR014756">
    <property type="entry name" value="Ig_E-set"/>
</dbReference>
<evidence type="ECO:0000256" key="2">
    <source>
        <dbReference type="ARBA" id="ARBA00001970"/>
    </source>
</evidence>
<dbReference type="GO" id="GO:0050464">
    <property type="term" value="F:nitrate reductase (NADPH) activity"/>
    <property type="evidence" value="ECO:0007669"/>
    <property type="project" value="UniProtKB-EC"/>
</dbReference>
<dbReference type="FunFam" id="3.90.420.10:FF:000002">
    <property type="entry name" value="sulfite oxidase, mitochondrial"/>
    <property type="match status" value="1"/>
</dbReference>
<dbReference type="InterPro" id="IPR005066">
    <property type="entry name" value="MoCF_OxRdtse_dimer"/>
</dbReference>
<keyword evidence="11" id="KW-0560">Oxidoreductase</keyword>
<keyword evidence="13" id="KW-0496">Mitochondrion</keyword>
<comment type="caution">
    <text evidence="16">The sequence shown here is derived from an EMBL/GenBank/DDBJ whole genome shotgun (WGS) entry which is preliminary data.</text>
</comment>
<evidence type="ECO:0000256" key="7">
    <source>
        <dbReference type="ARBA" id="ARBA00015499"/>
    </source>
</evidence>
<dbReference type="SUPFAM" id="SSF55856">
    <property type="entry name" value="Cytochrome b5-like heme/steroid binding domain"/>
    <property type="match status" value="1"/>
</dbReference>
<sequence length="589" mass="65402">MHHTPGFGRLLTALGRPCRSTAGVHIARRTFVTHNCFASPSKWRGSRYLHHGQERAKNPTTSGVVGRLDLRYGYSAIILLSVPVFFWLGTGNGSAFQTLQAEAPPDQDDEGDAQLRKRIRLDEVKEHGPDSERPWVVRGQSVYDITEWVAGHPGGEVILRAAGGSVEPYWKIFAIHQKQEVYDILEQYRIGCVDERDLVDGQVPADSIINPFVDDPGRDEKLLVHSATPCNAETPGEELGGFITPNRLFYVRNHMWVPSVEEEQYRLTIELDDGEEKTYTLMDLREKFPSVTITSTMQCSGNRRKHMTEQCGSTNGVQWNVGAIGNATWTGVRLRDVLVDAGFPIDAPPADAKHAQFTGLEAYGASVPLAKAIEAHGDVLLAYEMNGSCIPRDHGFPLRVIVPGHVAARSVKWVQRITISDEESLSQWQRRDYKSFGPNEGAKPNWSRARAIQEMPITSAITCITGAPPVPQPKAEMNASSGEEKKNNSDVVLVEGYAYSGGGREIVRVDISTDDGKTWDQAELVPAENHGSKLWCWKQWRYQIPAAEFGGCILAVKATDEAYNTQPETYASIYNVRGNLATAWHRVRV</sequence>
<dbReference type="Pfam" id="PF00173">
    <property type="entry name" value="Cyt-b5"/>
    <property type="match status" value="1"/>
</dbReference>
<dbReference type="InterPro" id="IPR036400">
    <property type="entry name" value="Cyt_B5-like_heme/steroid_sf"/>
</dbReference>
<accession>A0A8H8S5X7</accession>
<evidence type="ECO:0000256" key="11">
    <source>
        <dbReference type="ARBA" id="ARBA00023002"/>
    </source>
</evidence>
<comment type="subcellular location">
    <subcellularLocation>
        <location evidence="3">Mitochondrion intermembrane space</location>
    </subcellularLocation>
</comment>
<name>A0A8H8S5X7_9HELO</name>
<evidence type="ECO:0000256" key="13">
    <source>
        <dbReference type="ARBA" id="ARBA00023128"/>
    </source>
</evidence>
<dbReference type="EMBL" id="QGMI01000085">
    <property type="protein sequence ID" value="TVY47564.1"/>
    <property type="molecule type" value="Genomic_DNA"/>
</dbReference>
<dbReference type="OrthoDB" id="10051395at2759"/>
<dbReference type="SMART" id="SM01117">
    <property type="entry name" value="Cyt-b5"/>
    <property type="match status" value="1"/>
</dbReference>
<evidence type="ECO:0000256" key="12">
    <source>
        <dbReference type="ARBA" id="ARBA00023004"/>
    </source>
</evidence>
<dbReference type="AlphaFoldDB" id="A0A8H8S5X7"/>
<dbReference type="GO" id="GO:0006790">
    <property type="term" value="P:sulfur compound metabolic process"/>
    <property type="evidence" value="ECO:0007669"/>
    <property type="project" value="TreeGrafter"/>
</dbReference>
<evidence type="ECO:0000256" key="14">
    <source>
        <dbReference type="ARBA" id="ARBA00049155"/>
    </source>
</evidence>
<comment type="pathway">
    <text evidence="4">Energy metabolism; sulfur metabolism.</text>
</comment>
<comment type="cofactor">
    <cofactor evidence="2">
        <name>heme b</name>
        <dbReference type="ChEBI" id="CHEBI:60344"/>
    </cofactor>
</comment>
<dbReference type="SUPFAM" id="SSF81296">
    <property type="entry name" value="E set domains"/>
    <property type="match status" value="1"/>
</dbReference>
<dbReference type="GO" id="GO:0043546">
    <property type="term" value="F:molybdopterin cofactor binding"/>
    <property type="evidence" value="ECO:0007669"/>
    <property type="project" value="TreeGrafter"/>
</dbReference>
<dbReference type="InterPro" id="IPR008335">
    <property type="entry name" value="Mopterin_OxRdtase_euk"/>
</dbReference>
<evidence type="ECO:0000259" key="15">
    <source>
        <dbReference type="PROSITE" id="PS50255"/>
    </source>
</evidence>
<dbReference type="Pfam" id="PF03404">
    <property type="entry name" value="Mo-co_dimer"/>
    <property type="match status" value="1"/>
</dbReference>
<dbReference type="PANTHER" id="PTHR19372">
    <property type="entry name" value="SULFITE REDUCTASE"/>
    <property type="match status" value="1"/>
</dbReference>
<keyword evidence="8" id="KW-0500">Molybdenum</keyword>
<evidence type="ECO:0000256" key="4">
    <source>
        <dbReference type="ARBA" id="ARBA00004971"/>
    </source>
</evidence>
<evidence type="ECO:0000256" key="10">
    <source>
        <dbReference type="ARBA" id="ARBA00022723"/>
    </source>
</evidence>
<dbReference type="PROSITE" id="PS50255">
    <property type="entry name" value="CYTOCHROME_B5_2"/>
    <property type="match status" value="1"/>
</dbReference>
<dbReference type="FunFam" id="3.10.120.10:FF:000007">
    <property type="entry name" value="Sulfite oxidase, mitochondrial"/>
    <property type="match status" value="1"/>
</dbReference>
<dbReference type="GO" id="GO:0030151">
    <property type="term" value="F:molybdenum ion binding"/>
    <property type="evidence" value="ECO:0007669"/>
    <property type="project" value="InterPro"/>
</dbReference>
<dbReference type="GO" id="GO:0005758">
    <property type="term" value="C:mitochondrial intermembrane space"/>
    <property type="evidence" value="ECO:0007669"/>
    <property type="project" value="UniProtKB-SubCell"/>
</dbReference>
<dbReference type="Gene3D" id="3.90.420.10">
    <property type="entry name" value="Oxidoreductase, molybdopterin-binding domain"/>
    <property type="match status" value="1"/>
</dbReference>
<proteinExistence type="predicted"/>
<dbReference type="PANTHER" id="PTHR19372:SF7">
    <property type="entry name" value="SULFITE OXIDASE, MITOCHONDRIAL"/>
    <property type="match status" value="1"/>
</dbReference>
<organism evidence="16 17">
    <name type="scientific">Lachnellula occidentalis</name>
    <dbReference type="NCBI Taxonomy" id="215460"/>
    <lineage>
        <taxon>Eukaryota</taxon>
        <taxon>Fungi</taxon>
        <taxon>Dikarya</taxon>
        <taxon>Ascomycota</taxon>
        <taxon>Pezizomycotina</taxon>
        <taxon>Leotiomycetes</taxon>
        <taxon>Helotiales</taxon>
        <taxon>Lachnaceae</taxon>
        <taxon>Lachnellula</taxon>
    </lineage>
</organism>
<evidence type="ECO:0000256" key="8">
    <source>
        <dbReference type="ARBA" id="ARBA00022505"/>
    </source>
</evidence>
<evidence type="ECO:0000256" key="6">
    <source>
        <dbReference type="ARBA" id="ARBA00012673"/>
    </source>
</evidence>
<reference evidence="16 17" key="1">
    <citation type="submission" date="2018-05" db="EMBL/GenBank/DDBJ databases">
        <title>Genome sequencing and assembly of the regulated plant pathogen Lachnellula willkommii and related sister species for the development of diagnostic species identification markers.</title>
        <authorList>
            <person name="Giroux E."/>
            <person name="Bilodeau G."/>
        </authorList>
    </citation>
    <scope>NUCLEOTIDE SEQUENCE [LARGE SCALE GENOMIC DNA]</scope>
    <source>
        <strain evidence="16 17">CBS 160.35</strain>
    </source>
</reference>
<evidence type="ECO:0000256" key="3">
    <source>
        <dbReference type="ARBA" id="ARBA00004569"/>
    </source>
</evidence>
<dbReference type="EC" id="1.7.1.3" evidence="6"/>
<feature type="domain" description="Cytochrome b5 heme-binding" evidence="15">
    <location>
        <begin position="116"/>
        <end position="194"/>
    </location>
</feature>
<evidence type="ECO:0000256" key="9">
    <source>
        <dbReference type="ARBA" id="ARBA00022617"/>
    </source>
</evidence>
<gene>
    <name evidence="16" type="primary">SUOX</name>
    <name evidence="16" type="ORF">LOCC1_G001727</name>
</gene>
<dbReference type="SUPFAM" id="SSF56524">
    <property type="entry name" value="Oxidoreductase molybdopterin-binding domain"/>
    <property type="match status" value="1"/>
</dbReference>
<comment type="cofactor">
    <cofactor evidence="1">
        <name>Mo-molybdopterin</name>
        <dbReference type="ChEBI" id="CHEBI:71302"/>
    </cofactor>
</comment>
<dbReference type="InterPro" id="IPR000572">
    <property type="entry name" value="OxRdtase_Mopterin-bd_dom"/>
</dbReference>
<evidence type="ECO:0000256" key="5">
    <source>
        <dbReference type="ARBA" id="ARBA00012505"/>
    </source>
</evidence>
<evidence type="ECO:0000313" key="16">
    <source>
        <dbReference type="EMBL" id="TVY47564.1"/>
    </source>
</evidence>
<dbReference type="InterPro" id="IPR036374">
    <property type="entry name" value="OxRdtase_Mopterin-bd_sf"/>
</dbReference>
<keyword evidence="10" id="KW-0479">Metal-binding</keyword>
<keyword evidence="9" id="KW-0349">Heme</keyword>
<protein>
    <recommendedName>
        <fullName evidence="7">Nitrate reductase [NADPH]</fullName>
        <ecNumber evidence="6">1.7.1.3</ecNumber>
        <ecNumber evidence="5">1.8.3.1</ecNumber>
    </recommendedName>
</protein>
<dbReference type="Gene3D" id="2.60.40.650">
    <property type="match status" value="1"/>
</dbReference>
<keyword evidence="12" id="KW-0408">Iron</keyword>
<dbReference type="PRINTS" id="PR00407">
    <property type="entry name" value="EUMOPTERIN"/>
</dbReference>
<dbReference type="Proteomes" id="UP000443090">
    <property type="component" value="Unassembled WGS sequence"/>
</dbReference>
<dbReference type="Gene3D" id="3.10.120.10">
    <property type="entry name" value="Cytochrome b5-like heme/steroid binding domain"/>
    <property type="match status" value="1"/>
</dbReference>
<keyword evidence="17" id="KW-1185">Reference proteome</keyword>